<evidence type="ECO:0000256" key="1">
    <source>
        <dbReference type="ARBA" id="ARBA00004055"/>
    </source>
</evidence>
<dbReference type="PANTHER" id="PTHR44419:SF19">
    <property type="entry name" value="PROTOCHLOROPHYLLIDE REDUCTASE A, CHLOROPLASTIC"/>
    <property type="match status" value="1"/>
</dbReference>
<keyword evidence="9" id="KW-0150">Chloroplast</keyword>
<dbReference type="CDD" id="cd09810">
    <property type="entry name" value="LPOR_like_SDR_c_like"/>
    <property type="match status" value="1"/>
</dbReference>
<comment type="catalytic activity">
    <reaction evidence="8 9">
        <text>chlorophyllide a + NADP(+) = protochlorophyllide a + NADPH + H(+)</text>
        <dbReference type="Rhea" id="RHEA:11132"/>
        <dbReference type="ChEBI" id="CHEBI:15378"/>
        <dbReference type="ChEBI" id="CHEBI:57783"/>
        <dbReference type="ChEBI" id="CHEBI:58349"/>
        <dbReference type="ChEBI" id="CHEBI:83348"/>
        <dbReference type="ChEBI" id="CHEBI:83350"/>
        <dbReference type="EC" id="1.3.1.33"/>
    </reaction>
</comment>
<dbReference type="AlphaFoldDB" id="A0A0K9PX60"/>
<dbReference type="InterPro" id="IPR005979">
    <property type="entry name" value="Prochl_reduct"/>
</dbReference>
<dbReference type="OrthoDB" id="191139at2759"/>
<evidence type="ECO:0000256" key="6">
    <source>
        <dbReference type="ARBA" id="ARBA00023002"/>
    </source>
</evidence>
<comment type="similarity">
    <text evidence="3 9">Belongs to the short-chain dehydrogenases/reductases (SDR) family. POR subfamily.</text>
</comment>
<dbReference type="NCBIfam" id="TIGR01289">
    <property type="entry name" value="LPOR"/>
    <property type="match status" value="1"/>
</dbReference>
<name>A0A0K9PX60_ZOSMR</name>
<keyword evidence="9" id="KW-0809">Transit peptide</keyword>
<comment type="function">
    <text evidence="1 9">Phototransformation of protochlorophyllide (Pchlide) to chlorophyllide (Chlide).</text>
</comment>
<protein>
    <recommendedName>
        <fullName evidence="9">NADPH-protochlorophyllide oxidoreductase</fullName>
        <ecNumber evidence="9">1.3.1.33</ecNumber>
    </recommendedName>
</protein>
<comment type="subcellular location">
    <subcellularLocation>
        <location evidence="9">Plastid</location>
        <location evidence="9">Chloroplast</location>
    </subcellularLocation>
</comment>
<keyword evidence="9" id="KW-0934">Plastid</keyword>
<dbReference type="InterPro" id="IPR036291">
    <property type="entry name" value="NAD(P)-bd_dom_sf"/>
</dbReference>
<proteinExistence type="inferred from homology"/>
<dbReference type="PANTHER" id="PTHR44419">
    <property type="entry name" value="PROTOCHLOROPHYLLIDE REDUCTASE C, CHLOROPLASTIC"/>
    <property type="match status" value="1"/>
</dbReference>
<evidence type="ECO:0000256" key="9">
    <source>
        <dbReference type="RuleBase" id="RU365001"/>
    </source>
</evidence>
<evidence type="ECO:0000313" key="11">
    <source>
        <dbReference type="Proteomes" id="UP000036987"/>
    </source>
</evidence>
<keyword evidence="11" id="KW-1185">Reference proteome</keyword>
<dbReference type="GO" id="GO:0009507">
    <property type="term" value="C:chloroplast"/>
    <property type="evidence" value="ECO:0007669"/>
    <property type="project" value="UniProtKB-SubCell"/>
</dbReference>
<evidence type="ECO:0000256" key="8">
    <source>
        <dbReference type="ARBA" id="ARBA00049419"/>
    </source>
</evidence>
<keyword evidence="6 9" id="KW-0560">Oxidoreductase</keyword>
<dbReference type="InterPro" id="IPR002347">
    <property type="entry name" value="SDR_fam"/>
</dbReference>
<dbReference type="UniPathway" id="UPA00668"/>
<dbReference type="GO" id="GO:0016630">
    <property type="term" value="F:protochlorophyllide reductase activity"/>
    <property type="evidence" value="ECO:0007669"/>
    <property type="project" value="UniProtKB-EC"/>
</dbReference>
<evidence type="ECO:0000256" key="3">
    <source>
        <dbReference type="ARBA" id="ARBA00005821"/>
    </source>
</evidence>
<accession>A0A0K9PX60</accession>
<sequence>MASISLVAASALGKSSLKENAFMGVSLSNHSTMSEFDSVCARRTKRNRVAGGVRAQATAVMTPSETKFTESSKKTLRKGNVIITGASSGLGLATAKSLAESGKWNVIMACRDFLKTEKAAQSVGMSKENYTIMHLDLASLDSVRQFVETFRRSNLPLDVLVCNAAIYMPNAKTPTFTADGFEMGVGVNHLGHFLLSRLLVEDMVKSDYPSKRLVIVGSITGNTNTLAGNIPPKANLGDLRGLAGGMTGQNGSSMIDGGEFWGAKAYKDSKICNMLTMQEFHRRYHEDTGITFSSLYPGCIATTGLFREHIPLFRTLFPPFQKYITKGYVSETEAGNRLAQVVADPSLTKSGVYWSWNKTAASFENQLSQEASDVDKARKVWDLSEKLVGLA</sequence>
<evidence type="ECO:0000256" key="7">
    <source>
        <dbReference type="ARBA" id="ARBA00023171"/>
    </source>
</evidence>
<evidence type="ECO:0000256" key="4">
    <source>
        <dbReference type="ARBA" id="ARBA00022531"/>
    </source>
</evidence>
<reference evidence="11" key="1">
    <citation type="journal article" date="2016" name="Nature">
        <title>The genome of the seagrass Zostera marina reveals angiosperm adaptation to the sea.</title>
        <authorList>
            <person name="Olsen J.L."/>
            <person name="Rouze P."/>
            <person name="Verhelst B."/>
            <person name="Lin Y.-C."/>
            <person name="Bayer T."/>
            <person name="Collen J."/>
            <person name="Dattolo E."/>
            <person name="De Paoli E."/>
            <person name="Dittami S."/>
            <person name="Maumus F."/>
            <person name="Michel G."/>
            <person name="Kersting A."/>
            <person name="Lauritano C."/>
            <person name="Lohaus R."/>
            <person name="Toepel M."/>
            <person name="Tonon T."/>
            <person name="Vanneste K."/>
            <person name="Amirebrahimi M."/>
            <person name="Brakel J."/>
            <person name="Bostroem C."/>
            <person name="Chovatia M."/>
            <person name="Grimwood J."/>
            <person name="Jenkins J.W."/>
            <person name="Jueterbock A."/>
            <person name="Mraz A."/>
            <person name="Stam W.T."/>
            <person name="Tice H."/>
            <person name="Bornberg-Bauer E."/>
            <person name="Green P.J."/>
            <person name="Pearson G.A."/>
            <person name="Procaccini G."/>
            <person name="Duarte C.M."/>
            <person name="Schmutz J."/>
            <person name="Reusch T.B.H."/>
            <person name="Van de Peer Y."/>
        </authorList>
    </citation>
    <scope>NUCLEOTIDE SEQUENCE [LARGE SCALE GENOMIC DNA]</scope>
    <source>
        <strain evidence="11">cv. Finnish</strain>
    </source>
</reference>
<dbReference type="Gene3D" id="3.40.50.720">
    <property type="entry name" value="NAD(P)-binding Rossmann-like Domain"/>
    <property type="match status" value="1"/>
</dbReference>
<dbReference type="GO" id="GO:0015995">
    <property type="term" value="P:chlorophyll biosynthetic process"/>
    <property type="evidence" value="ECO:0007669"/>
    <property type="project" value="UniProtKB-UniPathway"/>
</dbReference>
<keyword evidence="4 9" id="KW-0602">Photosynthesis</keyword>
<dbReference type="Pfam" id="PF00106">
    <property type="entry name" value="adh_short"/>
    <property type="match status" value="1"/>
</dbReference>
<keyword evidence="7 9" id="KW-0149">Chlorophyll biosynthesis</keyword>
<dbReference type="Proteomes" id="UP000036987">
    <property type="component" value="Unassembled WGS sequence"/>
</dbReference>
<dbReference type="SUPFAM" id="SSF51735">
    <property type="entry name" value="NAD(P)-binding Rossmann-fold domains"/>
    <property type="match status" value="1"/>
</dbReference>
<comment type="pathway">
    <text evidence="2 9">Porphyrin-containing compound metabolism; chlorophyll biosynthesis.</text>
</comment>
<dbReference type="OMA" id="HRTHIGS"/>
<evidence type="ECO:0000256" key="2">
    <source>
        <dbReference type="ARBA" id="ARBA00005173"/>
    </source>
</evidence>
<gene>
    <name evidence="10" type="ORF">ZOSMA_15G01540</name>
</gene>
<evidence type="ECO:0000256" key="5">
    <source>
        <dbReference type="ARBA" id="ARBA00022857"/>
    </source>
</evidence>
<keyword evidence="5 9" id="KW-0521">NADP</keyword>
<dbReference type="GO" id="GO:0015979">
    <property type="term" value="P:photosynthesis"/>
    <property type="evidence" value="ECO:0007669"/>
    <property type="project" value="UniProtKB-KW"/>
</dbReference>
<comment type="caution">
    <text evidence="10">The sequence shown here is derived from an EMBL/GenBank/DDBJ whole genome shotgun (WGS) entry which is preliminary data.</text>
</comment>
<dbReference type="STRING" id="29655.A0A0K9PX60"/>
<organism evidence="10 11">
    <name type="scientific">Zostera marina</name>
    <name type="common">Eelgrass</name>
    <dbReference type="NCBI Taxonomy" id="29655"/>
    <lineage>
        <taxon>Eukaryota</taxon>
        <taxon>Viridiplantae</taxon>
        <taxon>Streptophyta</taxon>
        <taxon>Embryophyta</taxon>
        <taxon>Tracheophyta</taxon>
        <taxon>Spermatophyta</taxon>
        <taxon>Magnoliopsida</taxon>
        <taxon>Liliopsida</taxon>
        <taxon>Zosteraceae</taxon>
        <taxon>Zostera</taxon>
    </lineage>
</organism>
<dbReference type="EC" id="1.3.1.33" evidence="9"/>
<dbReference type="PRINTS" id="PR00081">
    <property type="entry name" value="GDHRDH"/>
</dbReference>
<dbReference type="EMBL" id="LFYR01000620">
    <property type="protein sequence ID" value="KMZ72815.1"/>
    <property type="molecule type" value="Genomic_DNA"/>
</dbReference>
<evidence type="ECO:0000313" key="10">
    <source>
        <dbReference type="EMBL" id="KMZ72815.1"/>
    </source>
</evidence>